<evidence type="ECO:0000259" key="1">
    <source>
        <dbReference type="PROSITE" id="PS51186"/>
    </source>
</evidence>
<organism evidence="2 3">
    <name type="scientific">Paenibacillus sepulcri</name>
    <dbReference type="NCBI Taxonomy" id="359917"/>
    <lineage>
        <taxon>Bacteria</taxon>
        <taxon>Bacillati</taxon>
        <taxon>Bacillota</taxon>
        <taxon>Bacilli</taxon>
        <taxon>Bacillales</taxon>
        <taxon>Paenibacillaceae</taxon>
        <taxon>Paenibacillus</taxon>
    </lineage>
</organism>
<dbReference type="PROSITE" id="PS51186">
    <property type="entry name" value="GNAT"/>
    <property type="match status" value="1"/>
</dbReference>
<dbReference type="Proteomes" id="UP001519887">
    <property type="component" value="Unassembled WGS sequence"/>
</dbReference>
<dbReference type="CDD" id="cd04301">
    <property type="entry name" value="NAT_SF"/>
    <property type="match status" value="1"/>
</dbReference>
<protein>
    <submittedName>
        <fullName evidence="2">GNAT family N-acetyltransferase</fullName>
    </submittedName>
</protein>
<proteinExistence type="predicted"/>
<evidence type="ECO:0000313" key="3">
    <source>
        <dbReference type="Proteomes" id="UP001519887"/>
    </source>
</evidence>
<dbReference type="SUPFAM" id="SSF55729">
    <property type="entry name" value="Acyl-CoA N-acyltransferases (Nat)"/>
    <property type="match status" value="1"/>
</dbReference>
<dbReference type="Gene3D" id="3.40.630.30">
    <property type="match status" value="1"/>
</dbReference>
<keyword evidence="3" id="KW-1185">Reference proteome</keyword>
<gene>
    <name evidence="2" type="ORF">K0U00_19405</name>
</gene>
<feature type="domain" description="N-acetyltransferase" evidence="1">
    <location>
        <begin position="3"/>
        <end position="111"/>
    </location>
</feature>
<reference evidence="2 3" key="1">
    <citation type="submission" date="2021-07" db="EMBL/GenBank/DDBJ databases">
        <title>Paenibacillus radiodurans sp. nov., isolated from the southeastern edge of Tengger Desert.</title>
        <authorList>
            <person name="Zhang G."/>
        </authorList>
    </citation>
    <scope>NUCLEOTIDE SEQUENCE [LARGE SCALE GENOMIC DNA]</scope>
    <source>
        <strain evidence="2 3">CCM 7311</strain>
    </source>
</reference>
<dbReference type="EMBL" id="JAHZIK010000520">
    <property type="protein sequence ID" value="MBW7456202.1"/>
    <property type="molecule type" value="Genomic_DNA"/>
</dbReference>
<comment type="caution">
    <text evidence="2">The sequence shown here is derived from an EMBL/GenBank/DDBJ whole genome shotgun (WGS) entry which is preliminary data.</text>
</comment>
<dbReference type="Pfam" id="PF00583">
    <property type="entry name" value="Acetyltransf_1"/>
    <property type="match status" value="1"/>
</dbReference>
<dbReference type="InterPro" id="IPR000182">
    <property type="entry name" value="GNAT_dom"/>
</dbReference>
<name>A0ABS7C5L1_9BACL</name>
<evidence type="ECO:0000313" key="2">
    <source>
        <dbReference type="EMBL" id="MBW7456202.1"/>
    </source>
</evidence>
<dbReference type="InterPro" id="IPR016181">
    <property type="entry name" value="Acyl_CoA_acyltransferase"/>
</dbReference>
<sequence>MSEIYRLAVLKDAPRLLHIIYEAYATIRELELHWPAANADLALIEDNIRHNECYVLEIDGLITATVTLSKNGEIKSITDLPFIKWFAVDPAYQGRGFGGRLLTWVEETVIG</sequence>
<feature type="non-terminal residue" evidence="2">
    <location>
        <position position="111"/>
    </location>
</feature>
<accession>A0ABS7C5L1</accession>